<sequence length="1141" mass="121307">MPPRAKKSASFHDRQAPSHVNNSHSLGLAPPGRRIPKQTRPAAPSPSSSAVSGRHSPTAGTSGAASANGHVRSTAIVQCADDSLTGNELAPPAFRLESHATTHACRRNHHYHDTPDDDTSPDANDLVSHTSAKMGAGQSCDEGRGRAASSASSLGDLESATTAADTPAFARPSRSASLTVGGAGKCSQRQPKTSLALATTILSSCPLWDVIAILIILLQLPPTIISIVHFLFAALTFVAPTTNASLSNLPSVNEILLGSGGAPSLQTIIIVDFFMLIAFVSAWLPVQNFALDLAQAVIAISLGGAAAHKGGTSNSIFCCLSIIGVSHLYRWRSARRLGFGLIWELLVKLGVRPEGAVPDVFTFSPRSQSSPGMLRRILGVHILTQGLVRLVRRWYLYRAVAEAPAAKRVDPDVGSLGAQGEDVPADTTDVGGSGDGRPPGPSPSSGASVAQNTREKSTKKKKKQANHVRSQQPFWAALASTKITVLKEYELQQASLDALEANAEDVAHIGNADFKNIADRVWVTDVGAASIAFGVALREEEEDDKPFRVRVNQTEWSSTRIKELGPVGDDGVHLWAGEIFGLTASTNYVCDFVRPRDGAVIYTVHATTQPAPSTEQAAPPALPAQKSLDPLSPTTTLKNSITAAEQTLDASRTRLKRNKKEHKNAVSALQQNIKQLSQQLSSNTNNDDRQRQKVRQFEQSITQAYKKESEVLAQIDEIKDQSAEEALASKATREAWLAAKKQQREQREELAQAKAKAERSVAQARTELTTLVQRRQKFEARQTKYNEQAEGLRKAATEGKAAQERRFKERDAEFNRRLDTERRFLDQTAVLEQEYRGCLARISKLEQQAKLLEDMYVAAQSQIPLSQSHPSTPDGPIHLRGGSGPPVSLPPSSLASFPAYAAYQFPGMSVPPGLGHSPEQVHPRSAAASISSAQPPASFVYQDLPPPRTRARSSSMLSGVSGFTDLDDPAPAALEPAYAFSFPTQPQQSGQAPIGHGRRRKGSSESSGSGGSGGGTMPAPVPSTRYGIPRPATGHGYGLSYGGYGAAEFGGFSTGHHLHGPSYGTLNSGYANGYANGFAHAQHIRAAGTPTSSSSEESEVSEASGSGSSPAGSQRDPLSPVLQTGQGKGVLTPPPPAEAEV</sequence>
<feature type="compositionally biased region" description="Low complexity" evidence="2">
    <location>
        <begin position="1086"/>
        <end position="1113"/>
    </location>
</feature>
<feature type="region of interest" description="Disordered" evidence="2">
    <location>
        <begin position="410"/>
        <end position="469"/>
    </location>
</feature>
<feature type="region of interest" description="Disordered" evidence="2">
    <location>
        <begin position="911"/>
        <end position="963"/>
    </location>
</feature>
<proteinExistence type="predicted"/>
<reference evidence="4" key="1">
    <citation type="journal article" date="2020" name="Stud. Mycol.">
        <title>101 Dothideomycetes genomes: a test case for predicting lifestyles and emergence of pathogens.</title>
        <authorList>
            <person name="Haridas S."/>
            <person name="Albert R."/>
            <person name="Binder M."/>
            <person name="Bloem J."/>
            <person name="Labutti K."/>
            <person name="Salamov A."/>
            <person name="Andreopoulos B."/>
            <person name="Baker S."/>
            <person name="Barry K."/>
            <person name="Bills G."/>
            <person name="Bluhm B."/>
            <person name="Cannon C."/>
            <person name="Castanera R."/>
            <person name="Culley D."/>
            <person name="Daum C."/>
            <person name="Ezra D."/>
            <person name="Gonzalez J."/>
            <person name="Henrissat B."/>
            <person name="Kuo A."/>
            <person name="Liang C."/>
            <person name="Lipzen A."/>
            <person name="Lutzoni F."/>
            <person name="Magnuson J."/>
            <person name="Mondo S."/>
            <person name="Nolan M."/>
            <person name="Ohm R."/>
            <person name="Pangilinan J."/>
            <person name="Park H.-J."/>
            <person name="Ramirez L."/>
            <person name="Alfaro M."/>
            <person name="Sun H."/>
            <person name="Tritt A."/>
            <person name="Yoshinaga Y."/>
            <person name="Zwiers L.-H."/>
            <person name="Turgeon B."/>
            <person name="Goodwin S."/>
            <person name="Spatafora J."/>
            <person name="Crous P."/>
            <person name="Grigoriev I."/>
        </authorList>
    </citation>
    <scope>NUCLEOTIDE SEQUENCE</scope>
    <source>
        <strain evidence="4">CBS 262.69</strain>
    </source>
</reference>
<feature type="coiled-coil region" evidence="1">
    <location>
        <begin position="641"/>
        <end position="686"/>
    </location>
</feature>
<keyword evidence="3" id="KW-1133">Transmembrane helix</keyword>
<evidence type="ECO:0008006" key="6">
    <source>
        <dbReference type="Google" id="ProtNLM"/>
    </source>
</evidence>
<feature type="region of interest" description="Disordered" evidence="2">
    <location>
        <begin position="1086"/>
        <end position="1141"/>
    </location>
</feature>
<feature type="compositionally biased region" description="Basic residues" evidence="2">
    <location>
        <begin position="457"/>
        <end position="466"/>
    </location>
</feature>
<dbReference type="GO" id="GO:0017056">
    <property type="term" value="F:structural constituent of nuclear pore"/>
    <property type="evidence" value="ECO:0007669"/>
    <property type="project" value="TreeGrafter"/>
</dbReference>
<feature type="compositionally biased region" description="Low complexity" evidence="2">
    <location>
        <begin position="58"/>
        <end position="67"/>
    </location>
</feature>
<evidence type="ECO:0000256" key="1">
    <source>
        <dbReference type="SAM" id="Coils"/>
    </source>
</evidence>
<dbReference type="AlphaFoldDB" id="A0A6G1HW03"/>
<feature type="transmembrane region" description="Helical" evidence="3">
    <location>
        <begin position="224"/>
        <end position="246"/>
    </location>
</feature>
<dbReference type="GO" id="GO:0006406">
    <property type="term" value="P:mRNA export from nucleus"/>
    <property type="evidence" value="ECO:0007669"/>
    <property type="project" value="TreeGrafter"/>
</dbReference>
<feature type="region of interest" description="Disordered" evidence="2">
    <location>
        <begin position="980"/>
        <end position="1029"/>
    </location>
</feature>
<keyword evidence="1" id="KW-0175">Coiled coil</keyword>
<dbReference type="GO" id="GO:0005643">
    <property type="term" value="C:nuclear pore"/>
    <property type="evidence" value="ECO:0007669"/>
    <property type="project" value="TreeGrafter"/>
</dbReference>
<evidence type="ECO:0000256" key="3">
    <source>
        <dbReference type="SAM" id="Phobius"/>
    </source>
</evidence>
<feature type="region of interest" description="Disordered" evidence="2">
    <location>
        <begin position="609"/>
        <end position="634"/>
    </location>
</feature>
<dbReference type="OrthoDB" id="4158994at2759"/>
<dbReference type="EMBL" id="ML996696">
    <property type="protein sequence ID" value="KAF2400046.1"/>
    <property type="molecule type" value="Genomic_DNA"/>
</dbReference>
<feature type="compositionally biased region" description="Low complexity" evidence="2">
    <location>
        <begin position="925"/>
        <end position="938"/>
    </location>
</feature>
<feature type="compositionally biased region" description="Low complexity" evidence="2">
    <location>
        <begin position="146"/>
        <end position="160"/>
    </location>
</feature>
<keyword evidence="5" id="KW-1185">Reference proteome</keyword>
<organism evidence="4 5">
    <name type="scientific">Trichodelitschia bisporula</name>
    <dbReference type="NCBI Taxonomy" id="703511"/>
    <lineage>
        <taxon>Eukaryota</taxon>
        <taxon>Fungi</taxon>
        <taxon>Dikarya</taxon>
        <taxon>Ascomycota</taxon>
        <taxon>Pezizomycotina</taxon>
        <taxon>Dothideomycetes</taxon>
        <taxon>Dothideomycetes incertae sedis</taxon>
        <taxon>Phaeotrichales</taxon>
        <taxon>Phaeotrichaceae</taxon>
        <taxon>Trichodelitschia</taxon>
    </lineage>
</organism>
<feature type="transmembrane region" description="Helical" evidence="3">
    <location>
        <begin position="195"/>
        <end position="218"/>
    </location>
</feature>
<accession>A0A6G1HW03</accession>
<evidence type="ECO:0000256" key="2">
    <source>
        <dbReference type="SAM" id="MobiDB-lite"/>
    </source>
</evidence>
<protein>
    <recommendedName>
        <fullName evidence="6">Ubiquitination network signaling protein</fullName>
    </recommendedName>
</protein>
<feature type="compositionally biased region" description="Polar residues" evidence="2">
    <location>
        <begin position="982"/>
        <end position="991"/>
    </location>
</feature>
<dbReference type="PANTHER" id="PTHR18898:SF2">
    <property type="entry name" value="NUCLEOPROTEIN TPR"/>
    <property type="match status" value="1"/>
</dbReference>
<gene>
    <name evidence="4" type="ORF">EJ06DRAFT_582616</name>
</gene>
<keyword evidence="3" id="KW-0812">Transmembrane</keyword>
<dbReference type="PANTHER" id="PTHR18898">
    <property type="entry name" value="NUCLEOPROTEIN TPR-RELATED"/>
    <property type="match status" value="1"/>
</dbReference>
<name>A0A6G1HW03_9PEZI</name>
<evidence type="ECO:0000313" key="4">
    <source>
        <dbReference type="EMBL" id="KAF2400046.1"/>
    </source>
</evidence>
<feature type="region of interest" description="Disordered" evidence="2">
    <location>
        <begin position="1"/>
        <end position="68"/>
    </location>
</feature>
<feature type="region of interest" description="Disordered" evidence="2">
    <location>
        <begin position="783"/>
        <end position="807"/>
    </location>
</feature>
<feature type="region of interest" description="Disordered" evidence="2">
    <location>
        <begin position="108"/>
        <end position="188"/>
    </location>
</feature>
<feature type="compositionally biased region" description="Pro residues" evidence="2">
    <location>
        <begin position="1132"/>
        <end position="1141"/>
    </location>
</feature>
<feature type="compositionally biased region" description="Low complexity" evidence="2">
    <location>
        <begin position="41"/>
        <end position="50"/>
    </location>
</feature>
<evidence type="ECO:0000313" key="5">
    <source>
        <dbReference type="Proteomes" id="UP000799640"/>
    </source>
</evidence>
<feature type="transmembrane region" description="Helical" evidence="3">
    <location>
        <begin position="267"/>
        <end position="286"/>
    </location>
</feature>
<dbReference type="Proteomes" id="UP000799640">
    <property type="component" value="Unassembled WGS sequence"/>
</dbReference>
<feature type="compositionally biased region" description="Basic and acidic residues" evidence="2">
    <location>
        <begin position="790"/>
        <end position="807"/>
    </location>
</feature>
<keyword evidence="3" id="KW-0472">Membrane</keyword>